<name>A0A0F9NBT0_9ZZZZ</name>
<dbReference type="AlphaFoldDB" id="A0A0F9NBT0"/>
<organism evidence="2">
    <name type="scientific">marine sediment metagenome</name>
    <dbReference type="NCBI Taxonomy" id="412755"/>
    <lineage>
        <taxon>unclassified sequences</taxon>
        <taxon>metagenomes</taxon>
        <taxon>ecological metagenomes</taxon>
    </lineage>
</organism>
<gene>
    <name evidence="2" type="ORF">LCGC14_1047180</name>
</gene>
<comment type="caution">
    <text evidence="2">The sequence shown here is derived from an EMBL/GenBank/DDBJ whole genome shotgun (WGS) entry which is preliminary data.</text>
</comment>
<keyword evidence="1" id="KW-0472">Membrane</keyword>
<accession>A0A0F9NBT0</accession>
<protein>
    <submittedName>
        <fullName evidence="2">Uncharacterized protein</fullName>
    </submittedName>
</protein>
<keyword evidence="1" id="KW-1133">Transmembrane helix</keyword>
<evidence type="ECO:0000313" key="2">
    <source>
        <dbReference type="EMBL" id="KKN09387.1"/>
    </source>
</evidence>
<dbReference type="EMBL" id="LAZR01004354">
    <property type="protein sequence ID" value="KKN09387.1"/>
    <property type="molecule type" value="Genomic_DNA"/>
</dbReference>
<feature type="transmembrane region" description="Helical" evidence="1">
    <location>
        <begin position="36"/>
        <end position="58"/>
    </location>
</feature>
<reference evidence="2" key="1">
    <citation type="journal article" date="2015" name="Nature">
        <title>Complex archaea that bridge the gap between prokaryotes and eukaryotes.</title>
        <authorList>
            <person name="Spang A."/>
            <person name="Saw J.H."/>
            <person name="Jorgensen S.L."/>
            <person name="Zaremba-Niedzwiedzka K."/>
            <person name="Martijn J."/>
            <person name="Lind A.E."/>
            <person name="van Eijk R."/>
            <person name="Schleper C."/>
            <person name="Guy L."/>
            <person name="Ettema T.J."/>
        </authorList>
    </citation>
    <scope>NUCLEOTIDE SEQUENCE</scope>
</reference>
<evidence type="ECO:0000256" key="1">
    <source>
        <dbReference type="SAM" id="Phobius"/>
    </source>
</evidence>
<sequence>MLDKLKIFKRRKIEDIEENEITIFRDMVTIKFRMRILLFLMGLLITFIVITSFVNMYLMNKLVEIIG</sequence>
<keyword evidence="1" id="KW-0812">Transmembrane</keyword>
<proteinExistence type="predicted"/>